<keyword evidence="2" id="KW-1185">Reference proteome</keyword>
<accession>A0A2G9H5I1</accession>
<gene>
    <name evidence="1" type="ORF">CDL12_14611</name>
</gene>
<evidence type="ECO:0000313" key="1">
    <source>
        <dbReference type="EMBL" id="PIN12777.1"/>
    </source>
</evidence>
<dbReference type="AlphaFoldDB" id="A0A2G9H5I1"/>
<protein>
    <submittedName>
        <fullName evidence="1">Uncharacterized protein</fullName>
    </submittedName>
</protein>
<reference evidence="2" key="1">
    <citation type="journal article" date="2018" name="Gigascience">
        <title>Genome assembly of the Pink Ipe (Handroanthus impetiginosus, Bignoniaceae), a highly valued, ecologically keystone Neotropical timber forest tree.</title>
        <authorList>
            <person name="Silva-Junior O.B."/>
            <person name="Grattapaglia D."/>
            <person name="Novaes E."/>
            <person name="Collevatti R.G."/>
        </authorList>
    </citation>
    <scope>NUCLEOTIDE SEQUENCE [LARGE SCALE GENOMIC DNA]</scope>
    <source>
        <strain evidence="2">cv. UFG-1</strain>
    </source>
</reference>
<dbReference type="EMBL" id="NKXS01002616">
    <property type="protein sequence ID" value="PIN12777.1"/>
    <property type="molecule type" value="Genomic_DNA"/>
</dbReference>
<evidence type="ECO:0000313" key="2">
    <source>
        <dbReference type="Proteomes" id="UP000231279"/>
    </source>
</evidence>
<name>A0A2G9H5I1_9LAMI</name>
<sequence>MLSPHISLSLFCEPYNKAFSVSTISTALVPCALSLPKISTQLLYNGCGFSLSLEAPECIKKINITKENQSYKECHKLMLTGKNSTIVIEI</sequence>
<comment type="caution">
    <text evidence="1">The sequence shown here is derived from an EMBL/GenBank/DDBJ whole genome shotgun (WGS) entry which is preliminary data.</text>
</comment>
<organism evidence="1 2">
    <name type="scientific">Handroanthus impetiginosus</name>
    <dbReference type="NCBI Taxonomy" id="429701"/>
    <lineage>
        <taxon>Eukaryota</taxon>
        <taxon>Viridiplantae</taxon>
        <taxon>Streptophyta</taxon>
        <taxon>Embryophyta</taxon>
        <taxon>Tracheophyta</taxon>
        <taxon>Spermatophyta</taxon>
        <taxon>Magnoliopsida</taxon>
        <taxon>eudicotyledons</taxon>
        <taxon>Gunneridae</taxon>
        <taxon>Pentapetalae</taxon>
        <taxon>asterids</taxon>
        <taxon>lamiids</taxon>
        <taxon>Lamiales</taxon>
        <taxon>Bignoniaceae</taxon>
        <taxon>Crescentiina</taxon>
        <taxon>Tabebuia alliance</taxon>
        <taxon>Handroanthus</taxon>
    </lineage>
</organism>
<proteinExistence type="predicted"/>
<dbReference type="Proteomes" id="UP000231279">
    <property type="component" value="Unassembled WGS sequence"/>
</dbReference>